<keyword evidence="4" id="KW-1185">Reference proteome</keyword>
<reference evidence="3 4" key="1">
    <citation type="submission" date="2017-07" db="EMBL/GenBank/DDBJ databases">
        <authorList>
            <person name="Talla V."/>
            <person name="Backstrom N."/>
        </authorList>
    </citation>
    <scope>NUCLEOTIDE SEQUENCE [LARGE SCALE GENOMIC DNA]</scope>
</reference>
<sequence>MFSAIFGKRRSSPVEDDTPAIPGPKTDDSFVVVDPVPAASRAGLYPNMPLPYPQRVAPAPPGSGTHRVDTTFNYLQGVPFSLSRELQMYSNRDVFVTEFGDLLAFLSNKINLNSYNYDFSVERSVLKEC</sequence>
<dbReference type="PROSITE" id="PS51497">
    <property type="entry name" value="UMA"/>
    <property type="match status" value="1"/>
</dbReference>
<evidence type="ECO:0000256" key="1">
    <source>
        <dbReference type="SAM" id="MobiDB-lite"/>
    </source>
</evidence>
<dbReference type="Proteomes" id="UP000324832">
    <property type="component" value="Unassembled WGS sequence"/>
</dbReference>
<dbReference type="InterPro" id="IPR023340">
    <property type="entry name" value="UMA"/>
</dbReference>
<feature type="domain" description="UMA" evidence="2">
    <location>
        <begin position="75"/>
        <end position="126"/>
    </location>
</feature>
<organism evidence="3 4">
    <name type="scientific">Leptidea sinapis</name>
    <dbReference type="NCBI Taxonomy" id="189913"/>
    <lineage>
        <taxon>Eukaryota</taxon>
        <taxon>Metazoa</taxon>
        <taxon>Ecdysozoa</taxon>
        <taxon>Arthropoda</taxon>
        <taxon>Hexapoda</taxon>
        <taxon>Insecta</taxon>
        <taxon>Pterygota</taxon>
        <taxon>Neoptera</taxon>
        <taxon>Endopterygota</taxon>
        <taxon>Lepidoptera</taxon>
        <taxon>Glossata</taxon>
        <taxon>Ditrysia</taxon>
        <taxon>Papilionoidea</taxon>
        <taxon>Pieridae</taxon>
        <taxon>Dismorphiinae</taxon>
        <taxon>Leptidea</taxon>
    </lineage>
</organism>
<evidence type="ECO:0000313" key="4">
    <source>
        <dbReference type="Proteomes" id="UP000324832"/>
    </source>
</evidence>
<protein>
    <recommendedName>
        <fullName evidence="2">UMA domain-containing protein</fullName>
    </recommendedName>
</protein>
<gene>
    <name evidence="3" type="ORF">LSINAPIS_LOCUS8142</name>
</gene>
<name>A0A5E4QHC9_9NEOP</name>
<feature type="region of interest" description="Disordered" evidence="1">
    <location>
        <begin position="1"/>
        <end position="27"/>
    </location>
</feature>
<evidence type="ECO:0000259" key="2">
    <source>
        <dbReference type="PROSITE" id="PS51497"/>
    </source>
</evidence>
<dbReference type="AlphaFoldDB" id="A0A5E4QHC9"/>
<proteinExistence type="predicted"/>
<dbReference type="EMBL" id="FZQP02002857">
    <property type="protein sequence ID" value="VVC96695.1"/>
    <property type="molecule type" value="Genomic_DNA"/>
</dbReference>
<evidence type="ECO:0000313" key="3">
    <source>
        <dbReference type="EMBL" id="VVC96695.1"/>
    </source>
</evidence>
<accession>A0A5E4QHC9</accession>